<accession>K8EE16</accession>
<dbReference type="PANTHER" id="PTHR34123:SF1">
    <property type="entry name" value="OS04G0578200 PROTEIN"/>
    <property type="match status" value="1"/>
</dbReference>
<reference evidence="2 3" key="1">
    <citation type="submission" date="2011-10" db="EMBL/GenBank/DDBJ databases">
        <authorList>
            <person name="Genoscope - CEA"/>
        </authorList>
    </citation>
    <scope>NUCLEOTIDE SEQUENCE [LARGE SCALE GENOMIC DNA]</scope>
    <source>
        <strain evidence="2 3">RCC 1105</strain>
    </source>
</reference>
<name>K8EE16_9CHLO</name>
<keyword evidence="3" id="KW-1185">Reference proteome</keyword>
<evidence type="ECO:0000313" key="2">
    <source>
        <dbReference type="EMBL" id="CCO16224.1"/>
    </source>
</evidence>
<evidence type="ECO:0000313" key="3">
    <source>
        <dbReference type="Proteomes" id="UP000198341"/>
    </source>
</evidence>
<dbReference type="Pfam" id="PF10184">
    <property type="entry name" value="DUF2358"/>
    <property type="match status" value="1"/>
</dbReference>
<dbReference type="GeneID" id="19016317"/>
<dbReference type="RefSeq" id="XP_007513699.1">
    <property type="nucleotide sequence ID" value="XM_007513637.1"/>
</dbReference>
<dbReference type="STRING" id="41875.K8EE16"/>
<dbReference type="KEGG" id="bpg:Bathy04g02910"/>
<protein>
    <submittedName>
        <fullName evidence="2">Uncharacterized protein</fullName>
    </submittedName>
</protein>
<feature type="compositionally biased region" description="Low complexity" evidence="1">
    <location>
        <begin position="20"/>
        <end position="30"/>
    </location>
</feature>
<dbReference type="AlphaFoldDB" id="K8EE16"/>
<feature type="region of interest" description="Disordered" evidence="1">
    <location>
        <begin position="1"/>
        <end position="37"/>
    </location>
</feature>
<evidence type="ECO:0000256" key="1">
    <source>
        <dbReference type="SAM" id="MobiDB-lite"/>
    </source>
</evidence>
<organism evidence="2 3">
    <name type="scientific">Bathycoccus prasinos</name>
    <dbReference type="NCBI Taxonomy" id="41875"/>
    <lineage>
        <taxon>Eukaryota</taxon>
        <taxon>Viridiplantae</taxon>
        <taxon>Chlorophyta</taxon>
        <taxon>Mamiellophyceae</taxon>
        <taxon>Mamiellales</taxon>
        <taxon>Bathycoccaceae</taxon>
        <taxon>Bathycoccus</taxon>
    </lineage>
</organism>
<dbReference type="OrthoDB" id="348976at2759"/>
<gene>
    <name evidence="2" type="ORF">Bathy04g02910</name>
</gene>
<dbReference type="Proteomes" id="UP000198341">
    <property type="component" value="Chromosome 4"/>
</dbReference>
<sequence length="212" mass="24761">MTAVANTLRQRMKKREEDVSSSLSSSPSSLKKLRNGNPARTVEMLERRIADEFRVKEYLWTGDIDVDLFSLKCVFTDPTLSFTGLETFRDNLESLQPSLRRIAPEGKKRVELRECGKDEDSADVVVAKWRMVGNLQLPWRPKIDIQGETRFQFRRERVDDVEEEEEERERKGGEEEDENETCLRVVSYRETWSETASEALWQLVTPFAHEKE</sequence>
<dbReference type="EMBL" id="FO082275">
    <property type="protein sequence ID" value="CCO16224.1"/>
    <property type="molecule type" value="Genomic_DNA"/>
</dbReference>
<proteinExistence type="predicted"/>
<dbReference type="PANTHER" id="PTHR34123">
    <property type="entry name" value="OS04G0578200 PROTEIN"/>
    <property type="match status" value="1"/>
</dbReference>
<dbReference type="InterPro" id="IPR018790">
    <property type="entry name" value="DUF2358"/>
</dbReference>